<comment type="caution">
    <text evidence="2">The sequence shown here is derived from an EMBL/GenBank/DDBJ whole genome shotgun (WGS) entry which is preliminary data.</text>
</comment>
<accession>A0A975W9S8</accession>
<dbReference type="EMBL" id="FNYY01000005">
    <property type="protein sequence ID" value="SEJ41639.1"/>
    <property type="molecule type" value="Genomic_DNA"/>
</dbReference>
<gene>
    <name evidence="2" type="ORF">SAMN04487940_105275</name>
</gene>
<evidence type="ECO:0008006" key="4">
    <source>
        <dbReference type="Google" id="ProtNLM"/>
    </source>
</evidence>
<sequence length="220" mass="23934">MFRLAAIFMMLAGMATAGAWPRDKGSWFLATSTEISDLEVARRPGELSIFNNLYMEYGLTRSLTLGLDIGHSVGSDPDYRVFVRAPVLSRQGTYLSLEASLGRVDDLNYSAIGFGYGRGFTLGPNSGWFGLDTRLVRAEGPGAEHLRQSKLDVTAGLTFADGLQAMAQVFHTQVSDTPYTSLAPSIVIPVGRRAKIQGGLLFDLRTPALPGVKIGLWREF</sequence>
<proteinExistence type="predicted"/>
<evidence type="ECO:0000313" key="2">
    <source>
        <dbReference type="EMBL" id="SEJ41639.1"/>
    </source>
</evidence>
<keyword evidence="3" id="KW-1185">Reference proteome</keyword>
<dbReference type="RefSeq" id="WP_074836410.1">
    <property type="nucleotide sequence ID" value="NZ_FNYY01000005.1"/>
</dbReference>
<keyword evidence="1" id="KW-0732">Signal</keyword>
<protein>
    <recommendedName>
        <fullName evidence="4">DUF3575 domain-containing protein</fullName>
    </recommendedName>
</protein>
<reference evidence="2 3" key="1">
    <citation type="submission" date="2016-10" db="EMBL/GenBank/DDBJ databases">
        <authorList>
            <person name="Varghese N."/>
            <person name="Submissions S."/>
        </authorList>
    </citation>
    <scope>NUCLEOTIDE SEQUENCE [LARGE SCALE GENOMIC DNA]</scope>
    <source>
        <strain evidence="2 3">FF3</strain>
    </source>
</reference>
<dbReference type="Proteomes" id="UP000182932">
    <property type="component" value="Unassembled WGS sequence"/>
</dbReference>
<feature type="chain" id="PRO_5036902684" description="DUF3575 domain-containing protein" evidence="1">
    <location>
        <begin position="20"/>
        <end position="220"/>
    </location>
</feature>
<organism evidence="2 3">
    <name type="scientific">Marinovum algicola</name>
    <dbReference type="NCBI Taxonomy" id="42444"/>
    <lineage>
        <taxon>Bacteria</taxon>
        <taxon>Pseudomonadati</taxon>
        <taxon>Pseudomonadota</taxon>
        <taxon>Alphaproteobacteria</taxon>
        <taxon>Rhodobacterales</taxon>
        <taxon>Roseobacteraceae</taxon>
        <taxon>Marinovum</taxon>
    </lineage>
</organism>
<evidence type="ECO:0000256" key="1">
    <source>
        <dbReference type="SAM" id="SignalP"/>
    </source>
</evidence>
<name>A0A975W9S8_9RHOB</name>
<feature type="signal peptide" evidence="1">
    <location>
        <begin position="1"/>
        <end position="19"/>
    </location>
</feature>
<evidence type="ECO:0000313" key="3">
    <source>
        <dbReference type="Proteomes" id="UP000182932"/>
    </source>
</evidence>
<dbReference type="GeneID" id="80818239"/>
<dbReference type="AlphaFoldDB" id="A0A975W9S8"/>